<proteinExistence type="predicted"/>
<reference evidence="2" key="1">
    <citation type="submission" date="2025-08" db="UniProtKB">
        <authorList>
            <consortium name="RefSeq"/>
        </authorList>
    </citation>
    <scope>IDENTIFICATION</scope>
    <source>
        <tissue evidence="2">Blood</tissue>
    </source>
</reference>
<dbReference type="KEGG" id="elk:111140603"/>
<protein>
    <submittedName>
        <fullName evidence="2">Serine/threonine-protein kinase ULK2-like</fullName>
    </submittedName>
</protein>
<dbReference type="STRING" id="391180.A0A2Y9IJS8"/>
<sequence>MQGGHLELCTSSVSSYQIQESVAVDQISQLSKDWGCVEQLVKAAQLLTASLHLAKAQIKSGKLILSKAVKQGMGGVRQYLCPRPCPRALFPFTPRESLMW</sequence>
<organism evidence="1 2">
    <name type="scientific">Enhydra lutris kenyoni</name>
    <name type="common">northern sea otter</name>
    <dbReference type="NCBI Taxonomy" id="391180"/>
    <lineage>
        <taxon>Eukaryota</taxon>
        <taxon>Metazoa</taxon>
        <taxon>Chordata</taxon>
        <taxon>Craniata</taxon>
        <taxon>Vertebrata</taxon>
        <taxon>Euteleostomi</taxon>
        <taxon>Mammalia</taxon>
        <taxon>Eutheria</taxon>
        <taxon>Laurasiatheria</taxon>
        <taxon>Carnivora</taxon>
        <taxon>Caniformia</taxon>
        <taxon>Musteloidea</taxon>
        <taxon>Mustelidae</taxon>
        <taxon>Lutrinae</taxon>
        <taxon>Enhydra</taxon>
    </lineage>
</organism>
<name>A0A2Y9IJS8_ENHLU</name>
<evidence type="ECO:0000313" key="2">
    <source>
        <dbReference type="RefSeq" id="XP_022348511.1"/>
    </source>
</evidence>
<accession>A0A2Y9IJS8</accession>
<keyword evidence="1" id="KW-1185">Reference proteome</keyword>
<feature type="non-terminal residue" evidence="2">
    <location>
        <position position="100"/>
    </location>
</feature>
<dbReference type="RefSeq" id="XP_022348511.1">
    <property type="nucleotide sequence ID" value="XM_022492803.1"/>
</dbReference>
<gene>
    <name evidence="2" type="primary">LOC111140603</name>
</gene>
<evidence type="ECO:0000313" key="1">
    <source>
        <dbReference type="Proteomes" id="UP000248482"/>
    </source>
</evidence>
<dbReference type="Proteomes" id="UP000248482">
    <property type="component" value="Unplaced"/>
</dbReference>
<dbReference type="AlphaFoldDB" id="A0A2Y9IJS8"/>
<dbReference type="GeneID" id="111140603"/>